<accession>A0AA36DHA1</accession>
<proteinExistence type="predicted"/>
<comment type="caution">
    <text evidence="1">The sequence shown here is derived from an EMBL/GenBank/DDBJ whole genome shotgun (WGS) entry which is preliminary data.</text>
</comment>
<protein>
    <submittedName>
        <fullName evidence="1">Uncharacterized protein</fullName>
    </submittedName>
</protein>
<reference evidence="1" key="1">
    <citation type="submission" date="2023-06" db="EMBL/GenBank/DDBJ databases">
        <authorList>
            <person name="Delattre M."/>
        </authorList>
    </citation>
    <scope>NUCLEOTIDE SEQUENCE</scope>
    <source>
        <strain evidence="1">AF72</strain>
    </source>
</reference>
<dbReference type="Proteomes" id="UP001177023">
    <property type="component" value="Unassembled WGS sequence"/>
</dbReference>
<dbReference type="EMBL" id="CATQJA010002708">
    <property type="protein sequence ID" value="CAJ0586526.1"/>
    <property type="molecule type" value="Genomic_DNA"/>
</dbReference>
<feature type="non-terminal residue" evidence="1">
    <location>
        <position position="77"/>
    </location>
</feature>
<dbReference type="AlphaFoldDB" id="A0AA36DHA1"/>
<keyword evidence="2" id="KW-1185">Reference proteome</keyword>
<gene>
    <name evidence="1" type="ORF">MSPICULIGERA_LOCUS24530</name>
</gene>
<organism evidence="1 2">
    <name type="scientific">Mesorhabditis spiculigera</name>
    <dbReference type="NCBI Taxonomy" id="96644"/>
    <lineage>
        <taxon>Eukaryota</taxon>
        <taxon>Metazoa</taxon>
        <taxon>Ecdysozoa</taxon>
        <taxon>Nematoda</taxon>
        <taxon>Chromadorea</taxon>
        <taxon>Rhabditida</taxon>
        <taxon>Rhabditina</taxon>
        <taxon>Rhabditomorpha</taxon>
        <taxon>Rhabditoidea</taxon>
        <taxon>Rhabditidae</taxon>
        <taxon>Mesorhabditinae</taxon>
        <taxon>Mesorhabditis</taxon>
    </lineage>
</organism>
<evidence type="ECO:0000313" key="1">
    <source>
        <dbReference type="EMBL" id="CAJ0586526.1"/>
    </source>
</evidence>
<name>A0AA36DHA1_9BILA</name>
<evidence type="ECO:0000313" key="2">
    <source>
        <dbReference type="Proteomes" id="UP001177023"/>
    </source>
</evidence>
<sequence length="77" mass="8703">MGYTVTDMCFASDRGFRVSIRAAELSNRLAGRRVEERSLPAQIPEFLVSSPRPTYKHDKHIDGAAAEWGFGWRKTCT</sequence>